<protein>
    <recommendedName>
        <fullName evidence="5">TrbC/VIRB2 family protein</fullName>
    </recommendedName>
</protein>
<feature type="chain" id="PRO_5009582468" description="TrbC/VIRB2 family protein" evidence="2">
    <location>
        <begin position="26"/>
        <end position="122"/>
    </location>
</feature>
<accession>A0A1G2D2B4</accession>
<dbReference type="Proteomes" id="UP000177996">
    <property type="component" value="Unassembled WGS sequence"/>
</dbReference>
<dbReference type="AlphaFoldDB" id="A0A1G2D2B4"/>
<dbReference type="EMBL" id="MHLL01000052">
    <property type="protein sequence ID" value="OGZ07796.1"/>
    <property type="molecule type" value="Genomic_DNA"/>
</dbReference>
<name>A0A1G2D2B4_9BACT</name>
<evidence type="ECO:0000313" key="3">
    <source>
        <dbReference type="EMBL" id="OGZ07796.1"/>
    </source>
</evidence>
<keyword evidence="2" id="KW-0732">Signal</keyword>
<evidence type="ECO:0000256" key="1">
    <source>
        <dbReference type="SAM" id="Phobius"/>
    </source>
</evidence>
<feature type="transmembrane region" description="Helical" evidence="1">
    <location>
        <begin position="83"/>
        <end position="104"/>
    </location>
</feature>
<organism evidence="3 4">
    <name type="scientific">Candidatus Lloydbacteria bacterium RIFCSPHIGHO2_02_FULL_50_13</name>
    <dbReference type="NCBI Taxonomy" id="1798661"/>
    <lineage>
        <taxon>Bacteria</taxon>
        <taxon>Candidatus Lloydiibacteriota</taxon>
    </lineage>
</organism>
<sequence>MVVYLKTTKKILLAAGVFVATPATAFAVTAPTNLKTFAELAVKILQNIAGLLFVSLSIGLLFGVVLYLFSTPSEKRRSEIREMLLWGVIGIIVVVGIWGILALLRASVGLEGVGIPQISPPS</sequence>
<evidence type="ECO:0000256" key="2">
    <source>
        <dbReference type="SAM" id="SignalP"/>
    </source>
</evidence>
<keyword evidence="1" id="KW-0472">Membrane</keyword>
<reference evidence="3 4" key="1">
    <citation type="journal article" date="2016" name="Nat. Commun.">
        <title>Thousands of microbial genomes shed light on interconnected biogeochemical processes in an aquifer system.</title>
        <authorList>
            <person name="Anantharaman K."/>
            <person name="Brown C.T."/>
            <person name="Hug L.A."/>
            <person name="Sharon I."/>
            <person name="Castelle C.J."/>
            <person name="Probst A.J."/>
            <person name="Thomas B.C."/>
            <person name="Singh A."/>
            <person name="Wilkins M.J."/>
            <person name="Karaoz U."/>
            <person name="Brodie E.L."/>
            <person name="Williams K.H."/>
            <person name="Hubbard S.S."/>
            <person name="Banfield J.F."/>
        </authorList>
    </citation>
    <scope>NUCLEOTIDE SEQUENCE [LARGE SCALE GENOMIC DNA]</scope>
</reference>
<comment type="caution">
    <text evidence="3">The sequence shown here is derived from an EMBL/GenBank/DDBJ whole genome shotgun (WGS) entry which is preliminary data.</text>
</comment>
<feature type="signal peptide" evidence="2">
    <location>
        <begin position="1"/>
        <end position="25"/>
    </location>
</feature>
<keyword evidence="1" id="KW-0812">Transmembrane</keyword>
<dbReference type="STRING" id="1798661.A3D65_05710"/>
<gene>
    <name evidence="3" type="ORF">A3D65_05710</name>
</gene>
<evidence type="ECO:0000313" key="4">
    <source>
        <dbReference type="Proteomes" id="UP000177996"/>
    </source>
</evidence>
<keyword evidence="1" id="KW-1133">Transmembrane helix</keyword>
<evidence type="ECO:0008006" key="5">
    <source>
        <dbReference type="Google" id="ProtNLM"/>
    </source>
</evidence>
<feature type="transmembrane region" description="Helical" evidence="1">
    <location>
        <begin position="51"/>
        <end position="71"/>
    </location>
</feature>
<proteinExistence type="predicted"/>